<dbReference type="EMBL" id="JAVRHO010000005">
    <property type="protein sequence ID" value="MDT0646049.1"/>
    <property type="molecule type" value="Genomic_DNA"/>
</dbReference>
<sequence length="411" mass="47328">MAEILPFKAVRPAKAKAGLVVSRSYQDYSKAEIAAQLKNNPYSFLHIINPEYSLQEENVGESRFKMIRDRYLQYKEEGTFITDEEPFYYVYKIETPQNSCCGIIAAASARDYEKNIIKRHEDTIVHREILFKEYLKTAGFNAEPVLLTFPENRRIDNLISETINTTAEYNFTTGDGETHHLWKISNPEVAESLRSEFANIGSLYIADGHHRCASSALFAKESQINNPNHTGKEPYNYFLSYIISESSLKIKGFSRLVSDLNSHSKEEFLVLLKKNFSIENSEKKDLVPTEKHQFSMYLDGRFYSLQLKKTGYSLDDSRSNLDAVILDEHILKPILGIHDLRNDKRIAYFPERDNNVEIKRQVDSRKFAVGFAMLPPDIAEIKQIAEENLTMPPKSTYIEPKLRSGLTIYEF</sequence>
<dbReference type="RefSeq" id="WP_311494232.1">
    <property type="nucleotide sequence ID" value="NZ_JAVRHO010000005.1"/>
</dbReference>
<proteinExistence type="predicted"/>
<dbReference type="PANTHER" id="PTHR36454:SF1">
    <property type="entry name" value="DUF1015 DOMAIN-CONTAINING PROTEIN"/>
    <property type="match status" value="1"/>
</dbReference>
<evidence type="ECO:0000313" key="2">
    <source>
        <dbReference type="Proteomes" id="UP001245285"/>
    </source>
</evidence>
<protein>
    <submittedName>
        <fullName evidence="1">DUF1015 domain-containing protein</fullName>
    </submittedName>
</protein>
<reference evidence="1 2" key="1">
    <citation type="submission" date="2023-09" db="EMBL/GenBank/DDBJ databases">
        <authorList>
            <person name="Rey-Velasco X."/>
        </authorList>
    </citation>
    <scope>NUCLEOTIDE SEQUENCE [LARGE SCALE GENOMIC DNA]</scope>
    <source>
        <strain evidence="1 2">F260</strain>
    </source>
</reference>
<dbReference type="Pfam" id="PF06245">
    <property type="entry name" value="DUF1015"/>
    <property type="match status" value="1"/>
</dbReference>
<dbReference type="Proteomes" id="UP001245285">
    <property type="component" value="Unassembled WGS sequence"/>
</dbReference>
<dbReference type="InterPro" id="IPR008323">
    <property type="entry name" value="UCP033563"/>
</dbReference>
<comment type="caution">
    <text evidence="1">The sequence shown here is derived from an EMBL/GenBank/DDBJ whole genome shotgun (WGS) entry which is preliminary data.</text>
</comment>
<accession>A0ABU3CI77</accession>
<organism evidence="1 2">
    <name type="scientific">Autumnicola lenta</name>
    <dbReference type="NCBI Taxonomy" id="3075593"/>
    <lineage>
        <taxon>Bacteria</taxon>
        <taxon>Pseudomonadati</taxon>
        <taxon>Bacteroidota</taxon>
        <taxon>Flavobacteriia</taxon>
        <taxon>Flavobacteriales</taxon>
        <taxon>Flavobacteriaceae</taxon>
        <taxon>Autumnicola</taxon>
    </lineage>
</organism>
<dbReference type="PANTHER" id="PTHR36454">
    <property type="entry name" value="LMO2823 PROTEIN"/>
    <property type="match status" value="1"/>
</dbReference>
<gene>
    <name evidence="1" type="ORF">RM545_05050</name>
</gene>
<keyword evidence="2" id="KW-1185">Reference proteome</keyword>
<dbReference type="PIRSF" id="PIRSF033563">
    <property type="entry name" value="UCP033563"/>
    <property type="match status" value="1"/>
</dbReference>
<evidence type="ECO:0000313" key="1">
    <source>
        <dbReference type="EMBL" id="MDT0646049.1"/>
    </source>
</evidence>
<name>A0ABU3CI77_9FLAO</name>